<protein>
    <recommendedName>
        <fullName evidence="2">YhdP central domain-containing protein</fullName>
    </recommendedName>
</protein>
<name>A0A1V2DWB1_9GAMM</name>
<dbReference type="PANTHER" id="PTHR38690">
    <property type="entry name" value="PROTEASE-RELATED"/>
    <property type="match status" value="1"/>
</dbReference>
<dbReference type="InterPro" id="IPR025263">
    <property type="entry name" value="YhdP_central"/>
</dbReference>
<dbReference type="STRING" id="135739.BTO32_00435"/>
<evidence type="ECO:0000259" key="2">
    <source>
        <dbReference type="Pfam" id="PF13116"/>
    </source>
</evidence>
<feature type="domain" description="YhdP central" evidence="2">
    <location>
        <begin position="22"/>
        <end position="893"/>
    </location>
</feature>
<dbReference type="Proteomes" id="UP000189339">
    <property type="component" value="Unassembled WGS sequence"/>
</dbReference>
<accession>A0A1V2DWB1</accession>
<keyword evidence="4" id="KW-1185">Reference proteome</keyword>
<proteinExistence type="predicted"/>
<evidence type="ECO:0000256" key="1">
    <source>
        <dbReference type="SAM" id="Phobius"/>
    </source>
</evidence>
<evidence type="ECO:0000313" key="3">
    <source>
        <dbReference type="EMBL" id="ONF44983.1"/>
    </source>
</evidence>
<keyword evidence="1" id="KW-1133">Transmembrane helix</keyword>
<organism evidence="3 4">
    <name type="scientific">Marinobacter lutaoensis</name>
    <dbReference type="NCBI Taxonomy" id="135739"/>
    <lineage>
        <taxon>Bacteria</taxon>
        <taxon>Pseudomonadati</taxon>
        <taxon>Pseudomonadota</taxon>
        <taxon>Gammaproteobacteria</taxon>
        <taxon>Pseudomonadales</taxon>
        <taxon>Marinobacteraceae</taxon>
        <taxon>Marinobacter</taxon>
    </lineage>
</organism>
<keyword evidence="1" id="KW-0472">Membrane</keyword>
<gene>
    <name evidence="3" type="ORF">BTO32_00435</name>
</gene>
<reference evidence="3 4" key="1">
    <citation type="submission" date="2016-12" db="EMBL/GenBank/DDBJ databases">
        <title>Marinobacter lutaoensis whole genome sequencing.</title>
        <authorList>
            <person name="Verma A."/>
            <person name="Krishnamurthi S."/>
        </authorList>
    </citation>
    <scope>NUCLEOTIDE SEQUENCE [LARGE SCALE GENOMIC DNA]</scope>
    <source>
        <strain evidence="3 4">T5054</strain>
    </source>
</reference>
<feature type="transmembrane region" description="Helical" evidence="1">
    <location>
        <begin position="29"/>
        <end position="47"/>
    </location>
</feature>
<dbReference type="InterPro" id="IPR011836">
    <property type="entry name" value="YhdP"/>
</dbReference>
<dbReference type="RefSeq" id="WP_076722478.1">
    <property type="nucleotide sequence ID" value="NZ_MSCW01000001.1"/>
</dbReference>
<evidence type="ECO:0000313" key="4">
    <source>
        <dbReference type="Proteomes" id="UP000189339"/>
    </source>
</evidence>
<keyword evidence="1" id="KW-0812">Transmembrane</keyword>
<dbReference type="PANTHER" id="PTHR38690:SF1">
    <property type="entry name" value="PROTEASE"/>
    <property type="match status" value="1"/>
</dbReference>
<sequence>MSSSNPGPPLPGPPPETPPIRWAARLAGLVWWLLFAGLLVLALYAGIGRQLTQNIDSFRQDLADELSARMGRQVDIDALDARWNWLDPTLLAHDIRVMTADGDAVAAHLQHLRVRLDFLSSLLRFRLVFAEFEADGLDLTLRQSPNGDLRLPGPVLSAPARGELQTWLDLAGKWLSEPFVRITRVSLQLQDGEDNPRYLDIPQLDLVYRRGLFRASGRAMRAGTTEQLASFALVGQHFFRGDFTGQLYLDVDSGRLFDGLIDDYRWRELRIEGVDLGGEAWLTFRSGHLEQVNGTLRTPYLQLGVANTSLAPLEDIQARFGWRRRGGDEAETLAQTLARGELHVQSLQWTWDGDTVPAFSLRVRPRGDGFDLVADTLPLAPVRRLLVAVAPLPERLARALTNYRPSGFLDHLHLVLPGAADAGRFALLGQLRDVSIQAHDGAPGASGLAGTLYMDARSGFVRLTPGAVTLGFPELFRADWAFAEMRGTVAWQLEGAITRVYADDLQMRYGEATELTGAFDLRMDREGEDNLGLRIGVRDGNAGLLADFVPQKAVNPELYHWLTTAIPSARIEEGVFYGHGQIDGSAPHGAFVSSMWYRFSEATVRYDERWPELTQASGRVDIHNGRTEIQLASGQVGGIDLSPSRVRVLPGTPTRVQVTAKARVPGEAIPFWLANSPLGAMAGASARNLRYEGQYTLDLDLDLPLAEAGTPSVRATVAVDGATVTYPEAGLSWTSVTGQLTYDTRQGFSGGPLQARFFEQPVAIDFAVGPEDHGLVLRQNGRLAFPDTFRRLGLEGGTTFGVGGRLDYVAELTVSTDSTSRIRVQSPLRGLVLDWPEPLGKAAPEDAPLEAFVDPSAEGGVAVSGRWTDRADFELLWKDSGFELTMKDLHIGEHILRDIQLDALRLSDRWVVRTRSERAVGQLVLPSDGSPVKADFEQVHLVRGAAETPADPASSPELLSLEEQLDAFKALDMGSWPDVDVTIADLRLDQGELGRWSFQLRPEPYRLKVNGIEGRLNSLTLLGDMTWSIISDRETTRFAGSVSGGALKDLNQLFGVEMPLTNKKTQVELDVDWPGRPDEFSMRRLSGSISVRLDDGIILEQNNTAQLFRIFNLLNADTIWRRLKLDFSDLYERGVAFDAISGKARIVDGLVTLDPELQVVGPSGAFKLSGTTDLSEERLDMRLVVVLPLTQNLPLAALLMGAGAPIGGALFVLDKVLGDPLSKLTSATYSVTGTWDNPEVELRRVFDTGG</sequence>
<dbReference type="OrthoDB" id="9762238at2"/>
<dbReference type="Pfam" id="PF13116">
    <property type="entry name" value="YhdP"/>
    <property type="match status" value="1"/>
</dbReference>
<dbReference type="AlphaFoldDB" id="A0A1V2DWB1"/>
<dbReference type="EMBL" id="MSCW01000001">
    <property type="protein sequence ID" value="ONF44983.1"/>
    <property type="molecule type" value="Genomic_DNA"/>
</dbReference>
<comment type="caution">
    <text evidence="3">The sequence shown here is derived from an EMBL/GenBank/DDBJ whole genome shotgun (WGS) entry which is preliminary data.</text>
</comment>